<reference evidence="2 3" key="2">
    <citation type="submission" date="2019-09" db="EMBL/GenBank/DDBJ databases">
        <authorList>
            <person name="Jin C."/>
        </authorList>
    </citation>
    <scope>NUCLEOTIDE SEQUENCE [LARGE SCALE GENOMIC DNA]</scope>
    <source>
        <strain evidence="2 3">BN140078</strain>
    </source>
</reference>
<proteinExistence type="predicted"/>
<gene>
    <name evidence="2" type="ORF">F0L74_18620</name>
</gene>
<dbReference type="RefSeq" id="WP_149839382.1">
    <property type="nucleotide sequence ID" value="NZ_VUOC01000003.1"/>
</dbReference>
<feature type="chain" id="PRO_5022740638" evidence="1">
    <location>
        <begin position="22"/>
        <end position="235"/>
    </location>
</feature>
<dbReference type="EMBL" id="VUOC01000003">
    <property type="protein sequence ID" value="KAA2241876.1"/>
    <property type="molecule type" value="Genomic_DNA"/>
</dbReference>
<dbReference type="SUPFAM" id="SSF49464">
    <property type="entry name" value="Carboxypeptidase regulatory domain-like"/>
    <property type="match status" value="1"/>
</dbReference>
<protein>
    <submittedName>
        <fullName evidence="2">Carboxypeptidase-like regulatory domain-containing protein</fullName>
    </submittedName>
</protein>
<evidence type="ECO:0000313" key="2">
    <source>
        <dbReference type="EMBL" id="KAA2241876.1"/>
    </source>
</evidence>
<keyword evidence="2" id="KW-0645">Protease</keyword>
<sequence>MKYISALLLGGMLLLGQQVQAQVTVTGQISDKDNNLVLPYASIINKTTGKRAYSDQGGFYRVTASQRDQLIFTFIGYQSDTIIVEQSTGTETRNVQLEVQNKMLPGVEVTAQYTPYQLDSITRRQQYGFMLDRKDLHLAGDNTPQGFGLTFSPITRFSRKEKQKRQFKKNFEKAEQERYIDSRYTPLLVARVTGLKGDSLQLFMHENYPDYNTMRMMHTEDLIYWITDKYKSWKK</sequence>
<evidence type="ECO:0000313" key="3">
    <source>
        <dbReference type="Proteomes" id="UP000324611"/>
    </source>
</evidence>
<dbReference type="AlphaFoldDB" id="A0A5B2VUK6"/>
<keyword evidence="2" id="KW-0121">Carboxypeptidase</keyword>
<evidence type="ECO:0000256" key="1">
    <source>
        <dbReference type="SAM" id="SignalP"/>
    </source>
</evidence>
<dbReference type="InterPro" id="IPR008969">
    <property type="entry name" value="CarboxyPept-like_regulatory"/>
</dbReference>
<dbReference type="GO" id="GO:0004180">
    <property type="term" value="F:carboxypeptidase activity"/>
    <property type="evidence" value="ECO:0007669"/>
    <property type="project" value="UniProtKB-KW"/>
</dbReference>
<keyword evidence="3" id="KW-1185">Reference proteome</keyword>
<reference evidence="2 3" key="1">
    <citation type="submission" date="2019-09" db="EMBL/GenBank/DDBJ databases">
        <title>Chitinophaga ginsengihumi sp. nov., isolated from soil of ginseng rhizosphere.</title>
        <authorList>
            <person name="Lee J."/>
        </authorList>
    </citation>
    <scope>NUCLEOTIDE SEQUENCE [LARGE SCALE GENOMIC DNA]</scope>
    <source>
        <strain evidence="2 3">BN140078</strain>
    </source>
</reference>
<keyword evidence="2" id="KW-0378">Hydrolase</keyword>
<accession>A0A5B2VUK6</accession>
<organism evidence="2 3">
    <name type="scientific">Chitinophaga agrisoli</name>
    <dbReference type="NCBI Taxonomy" id="2607653"/>
    <lineage>
        <taxon>Bacteria</taxon>
        <taxon>Pseudomonadati</taxon>
        <taxon>Bacteroidota</taxon>
        <taxon>Chitinophagia</taxon>
        <taxon>Chitinophagales</taxon>
        <taxon>Chitinophagaceae</taxon>
        <taxon>Chitinophaga</taxon>
    </lineage>
</organism>
<dbReference type="Pfam" id="PF13715">
    <property type="entry name" value="CarbopepD_reg_2"/>
    <property type="match status" value="1"/>
</dbReference>
<comment type="caution">
    <text evidence="2">The sequence shown here is derived from an EMBL/GenBank/DDBJ whole genome shotgun (WGS) entry which is preliminary data.</text>
</comment>
<keyword evidence="1" id="KW-0732">Signal</keyword>
<feature type="signal peptide" evidence="1">
    <location>
        <begin position="1"/>
        <end position="21"/>
    </location>
</feature>
<dbReference type="Proteomes" id="UP000324611">
    <property type="component" value="Unassembled WGS sequence"/>
</dbReference>
<name>A0A5B2VUK6_9BACT</name>